<evidence type="ECO:0000256" key="1">
    <source>
        <dbReference type="SAM" id="MobiDB-lite"/>
    </source>
</evidence>
<keyword evidence="3" id="KW-1185">Reference proteome</keyword>
<reference evidence="2" key="1">
    <citation type="submission" date="2020-08" db="EMBL/GenBank/DDBJ databases">
        <title>Multicomponent nature underlies the extraordinary mechanical properties of spider dragline silk.</title>
        <authorList>
            <person name="Kono N."/>
            <person name="Nakamura H."/>
            <person name="Mori M."/>
            <person name="Yoshida Y."/>
            <person name="Ohtoshi R."/>
            <person name="Malay A.D."/>
            <person name="Moran D.A.P."/>
            <person name="Tomita M."/>
            <person name="Numata K."/>
            <person name="Arakawa K."/>
        </authorList>
    </citation>
    <scope>NUCLEOTIDE SEQUENCE</scope>
</reference>
<name>A0A8X6WQG8_9ARAC</name>
<feature type="region of interest" description="Disordered" evidence="1">
    <location>
        <begin position="23"/>
        <end position="42"/>
    </location>
</feature>
<comment type="caution">
    <text evidence="2">The sequence shown here is derived from an EMBL/GenBank/DDBJ whole genome shotgun (WGS) entry which is preliminary data.</text>
</comment>
<evidence type="ECO:0000313" key="3">
    <source>
        <dbReference type="Proteomes" id="UP000886998"/>
    </source>
</evidence>
<sequence>MSVLHRMALNLFLRGETSDNRNVGLDGSNLSRPTAETHRGHRKIDLETVQTEMSGTSLCRINYAPSDTQRSLIHFKQCVLFKMEAF</sequence>
<dbReference type="Proteomes" id="UP000886998">
    <property type="component" value="Unassembled WGS sequence"/>
</dbReference>
<protein>
    <submittedName>
        <fullName evidence="2">Uncharacterized protein</fullName>
    </submittedName>
</protein>
<dbReference type="EMBL" id="BMAV01001401">
    <property type="protein sequence ID" value="GFY39493.1"/>
    <property type="molecule type" value="Genomic_DNA"/>
</dbReference>
<evidence type="ECO:0000313" key="2">
    <source>
        <dbReference type="EMBL" id="GFY39493.1"/>
    </source>
</evidence>
<proteinExistence type="predicted"/>
<accession>A0A8X6WQG8</accession>
<organism evidence="2 3">
    <name type="scientific">Trichonephila inaurata madagascariensis</name>
    <dbReference type="NCBI Taxonomy" id="2747483"/>
    <lineage>
        <taxon>Eukaryota</taxon>
        <taxon>Metazoa</taxon>
        <taxon>Ecdysozoa</taxon>
        <taxon>Arthropoda</taxon>
        <taxon>Chelicerata</taxon>
        <taxon>Arachnida</taxon>
        <taxon>Araneae</taxon>
        <taxon>Araneomorphae</taxon>
        <taxon>Entelegynae</taxon>
        <taxon>Araneoidea</taxon>
        <taxon>Nephilidae</taxon>
        <taxon>Trichonephila</taxon>
        <taxon>Trichonephila inaurata</taxon>
    </lineage>
</organism>
<dbReference type="AlphaFoldDB" id="A0A8X6WQG8"/>
<gene>
    <name evidence="2" type="ORF">TNIN_335571</name>
</gene>